<protein>
    <recommendedName>
        <fullName evidence="3">Alpha/beta hydrolase</fullName>
    </recommendedName>
</protein>
<sequence>MTLQEPIGTQTIRIQNSDHLIFEQDSDRKKLLIVFAYINQKLGTRSHSSFLRNVDCKKLFLNPGLNDWYQTGVPGVASSYSGLLAFLQNVKSSFVDHEILCLGHSMGGFPALGIGVSIGADRILASAPEFILNTPDSLSIRHLEGKLIECGDLTPVLSSNSKSMITVVVGNQNAFDMRVARRLGEFPHTRTIELETGHNTFPYLRDVGKLGAVLEAFVEGEAIRPVVEGI</sequence>
<evidence type="ECO:0000313" key="2">
    <source>
        <dbReference type="Proteomes" id="UP001017257"/>
    </source>
</evidence>
<gene>
    <name evidence="1" type="ORF">HPT29_004490</name>
</gene>
<dbReference type="RefSeq" id="WP_173950196.1">
    <property type="nucleotide sequence ID" value="NZ_CP102845.1"/>
</dbReference>
<evidence type="ECO:0000313" key="1">
    <source>
        <dbReference type="EMBL" id="UVF20414.1"/>
    </source>
</evidence>
<reference evidence="1" key="1">
    <citation type="submission" date="2022-08" db="EMBL/GenBank/DDBJ databases">
        <title>Microvirga terrae sp. nov., isolated from soil.</title>
        <authorList>
            <person name="Kim K.H."/>
            <person name="Seo Y.L."/>
            <person name="Kim J.M."/>
            <person name="Lee J.K."/>
            <person name="Han D.M."/>
            <person name="Jeon C.O."/>
        </authorList>
    </citation>
    <scope>NUCLEOTIDE SEQUENCE</scope>
    <source>
        <strain evidence="1">R24</strain>
    </source>
</reference>
<organism evidence="1 2">
    <name type="scientific">Microvirga terrae</name>
    <dbReference type="NCBI Taxonomy" id="2740529"/>
    <lineage>
        <taxon>Bacteria</taxon>
        <taxon>Pseudomonadati</taxon>
        <taxon>Pseudomonadota</taxon>
        <taxon>Alphaproteobacteria</taxon>
        <taxon>Hyphomicrobiales</taxon>
        <taxon>Methylobacteriaceae</taxon>
        <taxon>Microvirga</taxon>
    </lineage>
</organism>
<proteinExistence type="predicted"/>
<accession>A0ABY5RU19</accession>
<dbReference type="SUPFAM" id="SSF53474">
    <property type="entry name" value="alpha/beta-Hydrolases"/>
    <property type="match status" value="1"/>
</dbReference>
<dbReference type="InterPro" id="IPR029058">
    <property type="entry name" value="AB_hydrolase_fold"/>
</dbReference>
<evidence type="ECO:0008006" key="3">
    <source>
        <dbReference type="Google" id="ProtNLM"/>
    </source>
</evidence>
<keyword evidence="2" id="KW-1185">Reference proteome</keyword>
<name>A0ABY5RU19_9HYPH</name>
<dbReference type="Proteomes" id="UP001017257">
    <property type="component" value="Chromosome"/>
</dbReference>
<dbReference type="EMBL" id="CP102845">
    <property type="protein sequence ID" value="UVF20414.1"/>
    <property type="molecule type" value="Genomic_DNA"/>
</dbReference>